<name>A0A061HBX2_9BASI</name>
<dbReference type="RefSeq" id="XP_007880149.1">
    <property type="nucleotide sequence ID" value="XM_007881958.1"/>
</dbReference>
<dbReference type="EMBL" id="KE361636">
    <property type="protein sequence ID" value="EPQ28106.1"/>
    <property type="molecule type" value="Genomic_DNA"/>
</dbReference>
<proteinExistence type="predicted"/>
<dbReference type="PANTHER" id="PTHR28180:SF2">
    <property type="entry name" value="PEROXISOMAL PROTEIN 2"/>
    <property type="match status" value="1"/>
</dbReference>
<dbReference type="OrthoDB" id="5392202at2759"/>
<dbReference type="InterPro" id="IPR029032">
    <property type="entry name" value="AhpD-like"/>
</dbReference>
<dbReference type="KEGG" id="pfp:PFL1_04433"/>
<dbReference type="InterPro" id="IPR052999">
    <property type="entry name" value="PTS1_Protein"/>
</dbReference>
<dbReference type="GeneID" id="19318537"/>
<gene>
    <name evidence="1" type="ORF">PFL1_04433</name>
</gene>
<sequence>MSKGRSLPEALKSLLKQPTFPSRVSALSATRHLPAGRSADPSPTPRLDTLKKHFVSLEADAIRRGLGWGEWLSVATATILTLNNPGSLQSLHRVAMRDLANDLEARKSRALLMREIGLKCIGFIGIPKVINNLAALRKAVDQDPELAQALPTETRRHITPDRLPAVHKAAYGLWDDIYTPHSEKLLKILGTSHPDLPVFIVESEYGPLFAPPATYSLPSDPAHLKQEPEWEVNRLRTSLVAISALRAQGGVGPQVTSHVWGLMKAAESISPADANKRGLEWLATEEGALWVVKTVDSLCQAIEGAEELEQHKSKL</sequence>
<evidence type="ECO:0000313" key="1">
    <source>
        <dbReference type="EMBL" id="EPQ28106.1"/>
    </source>
</evidence>
<organism evidence="1 2">
    <name type="scientific">Pseudozyma flocculosa PF-1</name>
    <dbReference type="NCBI Taxonomy" id="1277687"/>
    <lineage>
        <taxon>Eukaryota</taxon>
        <taxon>Fungi</taxon>
        <taxon>Dikarya</taxon>
        <taxon>Basidiomycota</taxon>
        <taxon>Ustilaginomycotina</taxon>
        <taxon>Ustilaginomycetes</taxon>
        <taxon>Ustilaginales</taxon>
        <taxon>Ustilaginaceae</taxon>
        <taxon>Pseudozyma</taxon>
    </lineage>
</organism>
<accession>A0A061HBX2</accession>
<dbReference type="PANTHER" id="PTHR28180">
    <property type="entry name" value="CONSERVED MITOCHONDRIAL PROTEIN-RELATED"/>
    <property type="match status" value="1"/>
</dbReference>
<evidence type="ECO:0000313" key="2">
    <source>
        <dbReference type="Proteomes" id="UP000053664"/>
    </source>
</evidence>
<dbReference type="HOGENOM" id="CLU_069193_0_0_1"/>
<dbReference type="Proteomes" id="UP000053664">
    <property type="component" value="Unassembled WGS sequence"/>
</dbReference>
<protein>
    <submittedName>
        <fullName evidence="1">Uncharacterized protein</fullName>
    </submittedName>
</protein>
<dbReference type="eggNOG" id="ENOG502S01H">
    <property type="taxonomic scope" value="Eukaryota"/>
</dbReference>
<dbReference type="Gene3D" id="1.20.1290.10">
    <property type="entry name" value="AhpD-like"/>
    <property type="match status" value="1"/>
</dbReference>
<reference evidence="1 2" key="1">
    <citation type="journal article" date="2013" name="Plant Cell">
        <title>The transition from a phytopathogenic smut ancestor to an anamorphic biocontrol agent deciphered by comparative whole-genome analysis.</title>
        <authorList>
            <person name="Lefebvre F."/>
            <person name="Joly D.L."/>
            <person name="Labbe C."/>
            <person name="Teichmann B."/>
            <person name="Linning R."/>
            <person name="Belzile F."/>
            <person name="Bakkeren G."/>
            <person name="Belanger R.R."/>
        </authorList>
    </citation>
    <scope>NUCLEOTIDE SEQUENCE [LARGE SCALE GENOMIC DNA]</scope>
    <source>
        <strain evidence="1 2">PF-1</strain>
    </source>
</reference>
<dbReference type="AlphaFoldDB" id="A0A061HBX2"/>
<dbReference type="SUPFAM" id="SSF69118">
    <property type="entry name" value="AhpD-like"/>
    <property type="match status" value="1"/>
</dbReference>